<dbReference type="PANTHER" id="PTHR43464">
    <property type="entry name" value="METHYLTRANSFERASE"/>
    <property type="match status" value="1"/>
</dbReference>
<dbReference type="Gene3D" id="3.40.50.150">
    <property type="entry name" value="Vaccinia Virus protein VP39"/>
    <property type="match status" value="1"/>
</dbReference>
<sequence length="386" mass="43509">MAQTQHDVLPRATHDEAARQDFIQSFKVYLANNVSPGNREIYDQRVKPMFEKEHGRGPKDRHEVRKAMGADPYYQFWSSLQRTSQEMMWDSVSASVDRQLDDLVGKAKFDDKGKLLGSLKLDPSVTVPHYHAKVDIHCQPGGYHTELREDDVAAGALYDRAVYIYTMGRAGPLNSDMGDSAANFMRQTFPEFQSNAILDMGCTVGHSTLPWVDAYPEAEVHGIDVGAPVLRYAHARAESLGKKVHYSQQNAEKTDFADESFDLIVSQILIHETSSKAIKRIMDECHRLLRPGGMMVHLETPPYAAMNDEFDEFIMDWDTYNNNEPFWGPSHEIDYRELAGNAGFDRDKVRLELAPSTLAEAAGRTGVFQCGDFAGAGEWFMFIAEK</sequence>
<protein>
    <submittedName>
        <fullName evidence="5">Class I SAM-dependent methyltransferase</fullName>
    </submittedName>
</protein>
<accession>A0A540VV25</accession>
<name>A0A540VV25_9GAMM</name>
<evidence type="ECO:0000313" key="6">
    <source>
        <dbReference type="Proteomes" id="UP000315400"/>
    </source>
</evidence>
<dbReference type="InterPro" id="IPR029063">
    <property type="entry name" value="SAM-dependent_MTases_sf"/>
</dbReference>
<evidence type="ECO:0000256" key="2">
    <source>
        <dbReference type="ARBA" id="ARBA00022679"/>
    </source>
</evidence>
<dbReference type="Pfam" id="PF13649">
    <property type="entry name" value="Methyltransf_25"/>
    <property type="match status" value="1"/>
</dbReference>
<dbReference type="EMBL" id="VIFK01000008">
    <property type="protein sequence ID" value="TQF00615.1"/>
    <property type="molecule type" value="Genomic_DNA"/>
</dbReference>
<dbReference type="CDD" id="cd02440">
    <property type="entry name" value="AdoMet_MTases"/>
    <property type="match status" value="1"/>
</dbReference>
<keyword evidence="1 5" id="KW-0489">Methyltransferase</keyword>
<dbReference type="GO" id="GO:0008168">
    <property type="term" value="F:methyltransferase activity"/>
    <property type="evidence" value="ECO:0007669"/>
    <property type="project" value="UniProtKB-KW"/>
</dbReference>
<reference evidence="5 6" key="1">
    <citation type="submission" date="2019-06" db="EMBL/GenBank/DDBJ databases">
        <title>Metagenome assembled Genome of Spiribacter salinus SL48-SHIP from the microbial mat of Salt Lake 48 (Novosibirsk region, Russia).</title>
        <authorList>
            <person name="Shipova A."/>
            <person name="Rozanov A.S."/>
            <person name="Bryanskaya A.V."/>
            <person name="Peltek S.E."/>
        </authorList>
    </citation>
    <scope>NUCLEOTIDE SEQUENCE [LARGE SCALE GENOMIC DNA]</scope>
    <source>
        <strain evidence="5">SL48-SHIP-2</strain>
    </source>
</reference>
<dbReference type="PANTHER" id="PTHR43464:SF19">
    <property type="entry name" value="UBIQUINONE BIOSYNTHESIS O-METHYLTRANSFERASE, MITOCHONDRIAL"/>
    <property type="match status" value="1"/>
</dbReference>
<evidence type="ECO:0000256" key="3">
    <source>
        <dbReference type="ARBA" id="ARBA00022691"/>
    </source>
</evidence>
<evidence type="ECO:0000313" key="5">
    <source>
        <dbReference type="EMBL" id="TQF00615.1"/>
    </source>
</evidence>
<dbReference type="Proteomes" id="UP000315400">
    <property type="component" value="Unassembled WGS sequence"/>
</dbReference>
<keyword evidence="2 5" id="KW-0808">Transferase</keyword>
<comment type="caution">
    <text evidence="5">The sequence shown here is derived from an EMBL/GenBank/DDBJ whole genome shotgun (WGS) entry which is preliminary data.</text>
</comment>
<gene>
    <name evidence="5" type="ORF">FKY71_02505</name>
</gene>
<dbReference type="AlphaFoldDB" id="A0A540VV25"/>
<keyword evidence="3" id="KW-0949">S-adenosyl-L-methionine</keyword>
<dbReference type="SUPFAM" id="SSF53335">
    <property type="entry name" value="S-adenosyl-L-methionine-dependent methyltransferases"/>
    <property type="match status" value="1"/>
</dbReference>
<organism evidence="5 6">
    <name type="scientific">Spiribacter salinus</name>
    <dbReference type="NCBI Taxonomy" id="1335746"/>
    <lineage>
        <taxon>Bacteria</taxon>
        <taxon>Pseudomonadati</taxon>
        <taxon>Pseudomonadota</taxon>
        <taxon>Gammaproteobacteria</taxon>
        <taxon>Chromatiales</taxon>
        <taxon>Ectothiorhodospiraceae</taxon>
        <taxon>Spiribacter</taxon>
    </lineage>
</organism>
<dbReference type="GO" id="GO:0032259">
    <property type="term" value="P:methylation"/>
    <property type="evidence" value="ECO:0007669"/>
    <property type="project" value="UniProtKB-KW"/>
</dbReference>
<proteinExistence type="predicted"/>
<evidence type="ECO:0000256" key="1">
    <source>
        <dbReference type="ARBA" id="ARBA00022603"/>
    </source>
</evidence>
<feature type="domain" description="Methyltransferase" evidence="4">
    <location>
        <begin position="197"/>
        <end position="293"/>
    </location>
</feature>
<evidence type="ECO:0000259" key="4">
    <source>
        <dbReference type="Pfam" id="PF13649"/>
    </source>
</evidence>
<dbReference type="InterPro" id="IPR041698">
    <property type="entry name" value="Methyltransf_25"/>
</dbReference>